<sequence length="203" mass="21696">MAQSQVCVTVTATTTDQLRRQRDAAVEADLIELRLDGVKDLDVSGALQGRLKPAIVTCRSVQDGGSFDGGEEARRRIIAEALECGAEFVDIEWDGSPDSRIAAHKSRTVLSYHQFSELPKDLDDRYVAMRATGAAVVKIAVQAKTLMDLAPLVTLGQRARQEGERAVIVGMGAPGVASRILADRFGACWSYAGNAAPGQIAPD</sequence>
<dbReference type="SUPFAM" id="SSF51569">
    <property type="entry name" value="Aldolase"/>
    <property type="match status" value="1"/>
</dbReference>
<evidence type="ECO:0000256" key="4">
    <source>
        <dbReference type="ARBA" id="ARBA00023270"/>
    </source>
</evidence>
<dbReference type="Pfam" id="PF01487">
    <property type="entry name" value="DHquinase_I"/>
    <property type="match status" value="1"/>
</dbReference>
<dbReference type="EMBL" id="UINC01123243">
    <property type="protein sequence ID" value="SVC99589.1"/>
    <property type="molecule type" value="Genomic_DNA"/>
</dbReference>
<dbReference type="InterPro" id="IPR050146">
    <property type="entry name" value="Type-I_3-dehydroquinase"/>
</dbReference>
<dbReference type="CDD" id="cd00502">
    <property type="entry name" value="DHQase_I"/>
    <property type="match status" value="1"/>
</dbReference>
<evidence type="ECO:0000313" key="5">
    <source>
        <dbReference type="EMBL" id="SVC99589.1"/>
    </source>
</evidence>
<name>A0A382RPH3_9ZZZZ</name>
<gene>
    <name evidence="5" type="ORF">METZ01_LOCUS352443</name>
</gene>
<evidence type="ECO:0000256" key="3">
    <source>
        <dbReference type="ARBA" id="ARBA00023239"/>
    </source>
</evidence>
<proteinExistence type="predicted"/>
<protein>
    <recommendedName>
        <fullName evidence="2">3-dehydroquinate dehydratase</fullName>
        <ecNumber evidence="2">4.2.1.10</ecNumber>
    </recommendedName>
</protein>
<keyword evidence="3" id="KW-0456">Lyase</keyword>
<keyword evidence="4" id="KW-0704">Schiff base</keyword>
<dbReference type="AlphaFoldDB" id="A0A382RPH3"/>
<organism evidence="5">
    <name type="scientific">marine metagenome</name>
    <dbReference type="NCBI Taxonomy" id="408172"/>
    <lineage>
        <taxon>unclassified sequences</taxon>
        <taxon>metagenomes</taxon>
        <taxon>ecological metagenomes</taxon>
    </lineage>
</organism>
<dbReference type="InterPro" id="IPR013785">
    <property type="entry name" value="Aldolase_TIM"/>
</dbReference>
<dbReference type="Gene3D" id="3.20.20.70">
    <property type="entry name" value="Aldolase class I"/>
    <property type="match status" value="1"/>
</dbReference>
<reference evidence="5" key="1">
    <citation type="submission" date="2018-05" db="EMBL/GenBank/DDBJ databases">
        <authorList>
            <person name="Lanie J.A."/>
            <person name="Ng W.-L."/>
            <person name="Kazmierczak K.M."/>
            <person name="Andrzejewski T.M."/>
            <person name="Davidsen T.M."/>
            <person name="Wayne K.J."/>
            <person name="Tettelin H."/>
            <person name="Glass J.I."/>
            <person name="Rusch D."/>
            <person name="Podicherti R."/>
            <person name="Tsui H.-C.T."/>
            <person name="Winkler M.E."/>
        </authorList>
    </citation>
    <scope>NUCLEOTIDE SEQUENCE</scope>
</reference>
<comment type="catalytic activity">
    <reaction evidence="1">
        <text>3-dehydroquinate = 3-dehydroshikimate + H2O</text>
        <dbReference type="Rhea" id="RHEA:21096"/>
        <dbReference type="ChEBI" id="CHEBI:15377"/>
        <dbReference type="ChEBI" id="CHEBI:16630"/>
        <dbReference type="ChEBI" id="CHEBI:32364"/>
        <dbReference type="EC" id="4.2.1.10"/>
    </reaction>
</comment>
<dbReference type="PANTHER" id="PTHR43699:SF1">
    <property type="entry name" value="3-DEHYDROQUINATE DEHYDRATASE"/>
    <property type="match status" value="1"/>
</dbReference>
<evidence type="ECO:0000256" key="1">
    <source>
        <dbReference type="ARBA" id="ARBA00001864"/>
    </source>
</evidence>
<feature type="non-terminal residue" evidence="5">
    <location>
        <position position="203"/>
    </location>
</feature>
<evidence type="ECO:0000256" key="2">
    <source>
        <dbReference type="ARBA" id="ARBA00012060"/>
    </source>
</evidence>
<dbReference type="EC" id="4.2.1.10" evidence="2"/>
<dbReference type="PANTHER" id="PTHR43699">
    <property type="entry name" value="3-DEHYDROQUINATE DEHYDRATASE"/>
    <property type="match status" value="1"/>
</dbReference>
<dbReference type="InterPro" id="IPR001381">
    <property type="entry name" value="DHquinase_I"/>
</dbReference>
<dbReference type="GO" id="GO:0003855">
    <property type="term" value="F:3-dehydroquinate dehydratase activity"/>
    <property type="evidence" value="ECO:0007669"/>
    <property type="project" value="UniProtKB-EC"/>
</dbReference>
<dbReference type="GO" id="GO:0046279">
    <property type="term" value="P:3,4-dihydroxybenzoate biosynthetic process"/>
    <property type="evidence" value="ECO:0007669"/>
    <property type="project" value="TreeGrafter"/>
</dbReference>
<accession>A0A382RPH3</accession>